<keyword evidence="1" id="KW-1133">Transmembrane helix</keyword>
<feature type="transmembrane region" description="Helical" evidence="1">
    <location>
        <begin position="6"/>
        <end position="28"/>
    </location>
</feature>
<gene>
    <name evidence="2" type="ORF">SD1D_1060</name>
</gene>
<dbReference type="KEGG" id="hsd:SD1D_1060"/>
<dbReference type="AlphaFoldDB" id="A0A0K8J4L5"/>
<proteinExistence type="predicted"/>
<keyword evidence="1" id="KW-0812">Transmembrane</keyword>
<sequence>MKLKKAYIFVLGFLVLAFFFSLCYYLSYLHALRQFNNKAIERSDELAELHGDLIPTPITTTDNSDMAENNEELDSNDHVSVGVQDEPIILPSTKYILEVYDRKEGKIEEIEQNPPGDLVGLTRAEVEQYLDEYMKDLTLSEYNNGLLSYELISFSDKAVKFRKSYDADIVPYRFYVVVKNGYVVVYNSDLKSVYDYTYIEAENLPEEDRIALSQGIYVDNIDDLYALLESYTS</sequence>
<dbReference type="RefSeq" id="WP_058257959.1">
    <property type="nucleotide sequence ID" value="NZ_DUPS01000029.1"/>
</dbReference>
<dbReference type="OrthoDB" id="1912898at2"/>
<accession>A0A0K8J4L5</accession>
<reference evidence="3" key="1">
    <citation type="submission" date="2015-09" db="EMBL/GenBank/DDBJ databases">
        <authorList>
            <person name="Wibberg D."/>
        </authorList>
    </citation>
    <scope>NUCLEOTIDE SEQUENCE [LARGE SCALE GENOMIC DNA]</scope>
    <source>
        <strain evidence="3">SD1D</strain>
    </source>
</reference>
<evidence type="ECO:0000313" key="2">
    <source>
        <dbReference type="EMBL" id="CUH92606.1"/>
    </source>
</evidence>
<dbReference type="EMBL" id="LN879430">
    <property type="protein sequence ID" value="CUH92606.1"/>
    <property type="molecule type" value="Genomic_DNA"/>
</dbReference>
<keyword evidence="1" id="KW-0472">Membrane</keyword>
<dbReference type="Proteomes" id="UP000196053">
    <property type="component" value="Chromosome I"/>
</dbReference>
<name>A0A0K8J4L5_9FIRM</name>
<evidence type="ECO:0000256" key="1">
    <source>
        <dbReference type="SAM" id="Phobius"/>
    </source>
</evidence>
<protein>
    <submittedName>
        <fullName evidence="2">Putative membrane protein</fullName>
    </submittedName>
</protein>
<evidence type="ECO:0000313" key="3">
    <source>
        <dbReference type="Proteomes" id="UP000196053"/>
    </source>
</evidence>
<keyword evidence="3" id="KW-1185">Reference proteome</keyword>
<organism evidence="2 3">
    <name type="scientific">Herbinix luporum</name>
    <dbReference type="NCBI Taxonomy" id="1679721"/>
    <lineage>
        <taxon>Bacteria</taxon>
        <taxon>Bacillati</taxon>
        <taxon>Bacillota</taxon>
        <taxon>Clostridia</taxon>
        <taxon>Lachnospirales</taxon>
        <taxon>Lachnospiraceae</taxon>
        <taxon>Herbinix</taxon>
    </lineage>
</organism>